<dbReference type="Pfam" id="PF08100">
    <property type="entry name" value="Dimerisation"/>
    <property type="match status" value="1"/>
</dbReference>
<dbReference type="Gene3D" id="1.10.10.10">
    <property type="entry name" value="Winged helix-like DNA-binding domain superfamily/Winged helix DNA-binding domain"/>
    <property type="match status" value="1"/>
</dbReference>
<dbReference type="PROSITE" id="PS51683">
    <property type="entry name" value="SAM_OMT_II"/>
    <property type="match status" value="1"/>
</dbReference>
<organism evidence="6 7">
    <name type="scientific">Pseudomonas lalucatii</name>
    <dbReference type="NCBI Taxonomy" id="1424203"/>
    <lineage>
        <taxon>Bacteria</taxon>
        <taxon>Pseudomonadati</taxon>
        <taxon>Pseudomonadota</taxon>
        <taxon>Gammaproteobacteria</taxon>
        <taxon>Pseudomonadales</taxon>
        <taxon>Pseudomonadaceae</taxon>
        <taxon>Pseudomonas</taxon>
    </lineage>
</organism>
<comment type="caution">
    <text evidence="6">The sequence shown here is derived from an EMBL/GenBank/DDBJ whole genome shotgun (WGS) entry which is preliminary data.</text>
</comment>
<evidence type="ECO:0000313" key="6">
    <source>
        <dbReference type="EMBL" id="MBS7662930.1"/>
    </source>
</evidence>
<gene>
    <name evidence="6" type="ORF">I0D00_13390</name>
</gene>
<dbReference type="Proteomes" id="UP001196601">
    <property type="component" value="Unassembled WGS sequence"/>
</dbReference>
<dbReference type="GO" id="GO:0008168">
    <property type="term" value="F:methyltransferase activity"/>
    <property type="evidence" value="ECO:0007669"/>
    <property type="project" value="UniProtKB-KW"/>
</dbReference>
<name>A0ABS5Q300_9PSED</name>
<dbReference type="GO" id="GO:0032259">
    <property type="term" value="P:methylation"/>
    <property type="evidence" value="ECO:0007669"/>
    <property type="project" value="UniProtKB-KW"/>
</dbReference>
<dbReference type="InterPro" id="IPR036390">
    <property type="entry name" value="WH_DNA-bd_sf"/>
</dbReference>
<dbReference type="Gene3D" id="3.40.50.150">
    <property type="entry name" value="Vaccinia Virus protein VP39"/>
    <property type="match status" value="1"/>
</dbReference>
<evidence type="ECO:0000256" key="1">
    <source>
        <dbReference type="ARBA" id="ARBA00022603"/>
    </source>
</evidence>
<dbReference type="Pfam" id="PF00891">
    <property type="entry name" value="Methyltransf_2"/>
    <property type="match status" value="1"/>
</dbReference>
<keyword evidence="7" id="KW-1185">Reference proteome</keyword>
<dbReference type="InterPro" id="IPR029063">
    <property type="entry name" value="SAM-dependent_MTases_sf"/>
</dbReference>
<proteinExistence type="predicted"/>
<evidence type="ECO:0000256" key="2">
    <source>
        <dbReference type="ARBA" id="ARBA00022679"/>
    </source>
</evidence>
<keyword evidence="1 6" id="KW-0489">Methyltransferase</keyword>
<dbReference type="InterPro" id="IPR001077">
    <property type="entry name" value="COMT_C"/>
</dbReference>
<accession>A0ABS5Q300</accession>
<protein>
    <submittedName>
        <fullName evidence="6">Methyltransferase domain-containing protein</fullName>
    </submittedName>
</protein>
<dbReference type="InterPro" id="IPR012967">
    <property type="entry name" value="COMT_dimerisation"/>
</dbReference>
<dbReference type="EMBL" id="JADPMV010000002">
    <property type="protein sequence ID" value="MBS7662930.1"/>
    <property type="molecule type" value="Genomic_DNA"/>
</dbReference>
<evidence type="ECO:0000259" key="4">
    <source>
        <dbReference type="Pfam" id="PF00891"/>
    </source>
</evidence>
<dbReference type="InterPro" id="IPR016461">
    <property type="entry name" value="COMT-like"/>
</dbReference>
<dbReference type="SUPFAM" id="SSF53335">
    <property type="entry name" value="S-adenosyl-L-methionine-dependent methyltransferases"/>
    <property type="match status" value="1"/>
</dbReference>
<feature type="domain" description="O-methyltransferase C-terminal" evidence="4">
    <location>
        <begin position="153"/>
        <end position="324"/>
    </location>
</feature>
<feature type="domain" description="O-methyltransferase dimerisation" evidence="5">
    <location>
        <begin position="17"/>
        <end position="99"/>
    </location>
</feature>
<sequence>MSRHLPAEARHPLQPYWEVSLAAVQADALRVALELQLFERLVEPLTAAETAARLQLHPANTAQLLELLWSMRLLERRGVDATPCQWRYGTGAVAGQYLSRVSPDYCGDAWLFRTQALRHFGDQLGEQVRSGRASIAPHLAGTGANWQAAARLQIAQEQRAVTAAAALALVSRLPEFAAAERLLDLGGGPGLVAIALAEANPVLGGEVFDLPEAASVAQENIARAGLAGRLRSRGGDLSRDALGEGYDLIWCSSVLHFVADPHVALCRMLAALRPGGVLVCAQAEIPHSPDAALAMLPYYLSMRMLGRHVTRAGELYQALARAGFGGLETVREVPFPMTPVTAVIGRRSVP</sequence>
<keyword evidence="2" id="KW-0808">Transferase</keyword>
<dbReference type="SUPFAM" id="SSF46785">
    <property type="entry name" value="Winged helix' DNA-binding domain"/>
    <property type="match status" value="1"/>
</dbReference>
<evidence type="ECO:0000256" key="3">
    <source>
        <dbReference type="ARBA" id="ARBA00022691"/>
    </source>
</evidence>
<dbReference type="PANTHER" id="PTHR43712">
    <property type="entry name" value="PUTATIVE (AFU_ORTHOLOGUE AFUA_4G14580)-RELATED"/>
    <property type="match status" value="1"/>
</dbReference>
<keyword evidence="3" id="KW-0949">S-adenosyl-L-methionine</keyword>
<dbReference type="PANTHER" id="PTHR43712:SF2">
    <property type="entry name" value="O-METHYLTRANSFERASE CICE"/>
    <property type="match status" value="1"/>
</dbReference>
<evidence type="ECO:0000313" key="7">
    <source>
        <dbReference type="Proteomes" id="UP001196601"/>
    </source>
</evidence>
<reference evidence="6 7" key="1">
    <citation type="journal article" date="2021" name="Syst. Appl. Microbiol.">
        <title>Pseudomonas lalucatii sp. nov. isolated from Vallgornera, a karstic cave in Mallorca, Western Mediterranean.</title>
        <authorList>
            <person name="Busquets A."/>
            <person name="Mulet M."/>
            <person name="Gomila M."/>
            <person name="Garcia-Valdes E."/>
        </authorList>
    </citation>
    <scope>NUCLEOTIDE SEQUENCE [LARGE SCALE GENOMIC DNA]</scope>
    <source>
        <strain evidence="6 7">R1b54</strain>
    </source>
</reference>
<dbReference type="InterPro" id="IPR036388">
    <property type="entry name" value="WH-like_DNA-bd_sf"/>
</dbReference>
<dbReference type="RefSeq" id="WP_213640335.1">
    <property type="nucleotide sequence ID" value="NZ_JADPMV010000002.1"/>
</dbReference>
<evidence type="ECO:0000259" key="5">
    <source>
        <dbReference type="Pfam" id="PF08100"/>
    </source>
</evidence>